<feature type="domain" description="NAD-dependent epimerase/dehydratase" evidence="1">
    <location>
        <begin position="4"/>
        <end position="123"/>
    </location>
</feature>
<proteinExistence type="predicted"/>
<organism evidence="2">
    <name type="scientific">marine metagenome</name>
    <dbReference type="NCBI Taxonomy" id="408172"/>
    <lineage>
        <taxon>unclassified sequences</taxon>
        <taxon>metagenomes</taxon>
        <taxon>ecological metagenomes</taxon>
    </lineage>
</organism>
<dbReference type="SUPFAM" id="SSF51735">
    <property type="entry name" value="NAD(P)-binding Rossmann-fold domains"/>
    <property type="match status" value="1"/>
</dbReference>
<dbReference type="PANTHER" id="PTHR43245:SF23">
    <property type="entry name" value="NAD(P)-BINDING DOMAIN-CONTAINING PROTEIN"/>
    <property type="match status" value="1"/>
</dbReference>
<accession>A0A382DRJ8</accession>
<sequence length="125" mass="13898">MKKVLITGSLGYIGSILSDYLQKKGYECTGYDTGFFEDSLLYPQEVTNTIFKDARDICEEDLENIDVVVHLAGISNDPMGNLDATSIYDPTRDYSLKIASFCKKRSVKFIFASSCSVYGKGGDEF</sequence>
<gene>
    <name evidence="2" type="ORF">METZ01_LOCUS193215</name>
</gene>
<protein>
    <recommendedName>
        <fullName evidence="1">NAD-dependent epimerase/dehydratase domain-containing protein</fullName>
    </recommendedName>
</protein>
<dbReference type="InterPro" id="IPR001509">
    <property type="entry name" value="Epimerase_deHydtase"/>
</dbReference>
<name>A0A382DRJ8_9ZZZZ</name>
<evidence type="ECO:0000259" key="1">
    <source>
        <dbReference type="Pfam" id="PF01370"/>
    </source>
</evidence>
<dbReference type="CDD" id="cd08946">
    <property type="entry name" value="SDR_e"/>
    <property type="match status" value="1"/>
</dbReference>
<dbReference type="InterPro" id="IPR036291">
    <property type="entry name" value="NAD(P)-bd_dom_sf"/>
</dbReference>
<dbReference type="PANTHER" id="PTHR43245">
    <property type="entry name" value="BIFUNCTIONAL POLYMYXIN RESISTANCE PROTEIN ARNA"/>
    <property type="match status" value="1"/>
</dbReference>
<dbReference type="AlphaFoldDB" id="A0A382DRJ8"/>
<feature type="non-terminal residue" evidence="2">
    <location>
        <position position="125"/>
    </location>
</feature>
<dbReference type="Gene3D" id="3.40.50.720">
    <property type="entry name" value="NAD(P)-binding Rossmann-like Domain"/>
    <property type="match status" value="1"/>
</dbReference>
<dbReference type="EMBL" id="UINC01040459">
    <property type="protein sequence ID" value="SVB40361.1"/>
    <property type="molecule type" value="Genomic_DNA"/>
</dbReference>
<evidence type="ECO:0000313" key="2">
    <source>
        <dbReference type="EMBL" id="SVB40361.1"/>
    </source>
</evidence>
<reference evidence="2" key="1">
    <citation type="submission" date="2018-05" db="EMBL/GenBank/DDBJ databases">
        <authorList>
            <person name="Lanie J.A."/>
            <person name="Ng W.-L."/>
            <person name="Kazmierczak K.M."/>
            <person name="Andrzejewski T.M."/>
            <person name="Davidsen T.M."/>
            <person name="Wayne K.J."/>
            <person name="Tettelin H."/>
            <person name="Glass J.I."/>
            <person name="Rusch D."/>
            <person name="Podicherti R."/>
            <person name="Tsui H.-C.T."/>
            <person name="Winkler M.E."/>
        </authorList>
    </citation>
    <scope>NUCLEOTIDE SEQUENCE</scope>
</reference>
<dbReference type="Pfam" id="PF01370">
    <property type="entry name" value="Epimerase"/>
    <property type="match status" value="1"/>
</dbReference>
<dbReference type="InterPro" id="IPR050177">
    <property type="entry name" value="Lipid_A_modif_metabolic_enz"/>
</dbReference>